<protein>
    <submittedName>
        <fullName evidence="2">Uncharacterized coiled-coil DUF342 family protein</fullName>
    </submittedName>
</protein>
<evidence type="ECO:0000313" key="2">
    <source>
        <dbReference type="EMBL" id="MBB4285474.1"/>
    </source>
</evidence>
<dbReference type="Proteomes" id="UP000555728">
    <property type="component" value="Unassembled WGS sequence"/>
</dbReference>
<gene>
    <name evidence="2" type="ORF">GGD88_001192</name>
</gene>
<name>A0A7W6RZI6_9PROT</name>
<sequence length="100" mass="11809">MTGSEDEKNAYITRMEAQLREWRAEVDKMRAKAEAAQADARIKWHEQADEMQRRLDEARTELDRLRNASEDAWRDVRAGFEASWGAMTDAWSRAMERFRS</sequence>
<dbReference type="AlphaFoldDB" id="A0A7W6RZI6"/>
<comment type="caution">
    <text evidence="2">The sequence shown here is derived from an EMBL/GenBank/DDBJ whole genome shotgun (WGS) entry which is preliminary data.</text>
</comment>
<feature type="coiled-coil region" evidence="1">
    <location>
        <begin position="12"/>
        <end position="68"/>
    </location>
</feature>
<keyword evidence="1" id="KW-0175">Coiled coil</keyword>
<organism evidence="2 3">
    <name type="scientific">Roseospira goensis</name>
    <dbReference type="NCBI Taxonomy" id="391922"/>
    <lineage>
        <taxon>Bacteria</taxon>
        <taxon>Pseudomonadati</taxon>
        <taxon>Pseudomonadota</taxon>
        <taxon>Alphaproteobacteria</taxon>
        <taxon>Rhodospirillales</taxon>
        <taxon>Rhodospirillaceae</taxon>
        <taxon>Roseospira</taxon>
    </lineage>
</organism>
<dbReference type="RefSeq" id="WP_184432707.1">
    <property type="nucleotide sequence ID" value="NZ_JACIGI010000007.1"/>
</dbReference>
<keyword evidence="3" id="KW-1185">Reference proteome</keyword>
<reference evidence="2 3" key="1">
    <citation type="submission" date="2020-08" db="EMBL/GenBank/DDBJ databases">
        <title>Genome sequencing of Purple Non-Sulfur Bacteria from various extreme environments.</title>
        <authorList>
            <person name="Mayer M."/>
        </authorList>
    </citation>
    <scope>NUCLEOTIDE SEQUENCE [LARGE SCALE GENOMIC DNA]</scope>
    <source>
        <strain evidence="2 3">JA135</strain>
    </source>
</reference>
<accession>A0A7W6RZI6</accession>
<dbReference type="EMBL" id="JACIGI010000007">
    <property type="protein sequence ID" value="MBB4285474.1"/>
    <property type="molecule type" value="Genomic_DNA"/>
</dbReference>
<proteinExistence type="predicted"/>
<evidence type="ECO:0000313" key="3">
    <source>
        <dbReference type="Proteomes" id="UP000555728"/>
    </source>
</evidence>
<evidence type="ECO:0000256" key="1">
    <source>
        <dbReference type="SAM" id="Coils"/>
    </source>
</evidence>